<feature type="domain" description="C2H2-type" evidence="9">
    <location>
        <begin position="608"/>
        <end position="626"/>
    </location>
</feature>
<dbReference type="PANTHER" id="PTHR16515:SF66">
    <property type="entry name" value="C2H2-TYPE DOMAIN-CONTAINING PROTEIN"/>
    <property type="match status" value="1"/>
</dbReference>
<accession>A0AAX4KEK1</accession>
<name>A0AAX4KEK1_9TREE</name>
<dbReference type="AlphaFoldDB" id="A0AAX4KEK1"/>
<keyword evidence="11" id="KW-1185">Reference proteome</keyword>
<dbReference type="Pfam" id="PF00096">
    <property type="entry name" value="zf-C2H2"/>
    <property type="match status" value="2"/>
</dbReference>
<gene>
    <name evidence="10" type="ORF">V865_002548</name>
</gene>
<dbReference type="GO" id="GO:0005634">
    <property type="term" value="C:nucleus"/>
    <property type="evidence" value="ECO:0007669"/>
    <property type="project" value="UniProtKB-SubCell"/>
</dbReference>
<feature type="region of interest" description="Disordered" evidence="8">
    <location>
        <begin position="693"/>
        <end position="712"/>
    </location>
</feature>
<dbReference type="SUPFAM" id="SSF57667">
    <property type="entry name" value="beta-beta-alpha zinc fingers"/>
    <property type="match status" value="1"/>
</dbReference>
<feature type="region of interest" description="Disordered" evidence="8">
    <location>
        <begin position="77"/>
        <end position="105"/>
    </location>
</feature>
<feature type="region of interest" description="Disordered" evidence="8">
    <location>
        <begin position="653"/>
        <end position="681"/>
    </location>
</feature>
<dbReference type="EMBL" id="CP144089">
    <property type="protein sequence ID" value="WWD04479.1"/>
    <property type="molecule type" value="Genomic_DNA"/>
</dbReference>
<reference evidence="10 11" key="1">
    <citation type="submission" date="2024-01" db="EMBL/GenBank/DDBJ databases">
        <title>Comparative genomics of Cryptococcus and Kwoniella reveals pathogenesis evolution and contrasting modes of karyotype evolution via chromosome fusion or intercentromeric recombination.</title>
        <authorList>
            <person name="Coelho M.A."/>
            <person name="David-Palma M."/>
            <person name="Shea T."/>
            <person name="Bowers K."/>
            <person name="McGinley-Smith S."/>
            <person name="Mohammad A.W."/>
            <person name="Gnirke A."/>
            <person name="Yurkov A.M."/>
            <person name="Nowrousian M."/>
            <person name="Sun S."/>
            <person name="Cuomo C.A."/>
            <person name="Heitman J."/>
        </authorList>
    </citation>
    <scope>NUCLEOTIDE SEQUENCE [LARGE SCALE GENOMIC DNA]</scope>
    <source>
        <strain evidence="10 11">PYCC6329</strain>
    </source>
</reference>
<feature type="compositionally biased region" description="Polar residues" evidence="8">
    <location>
        <begin position="26"/>
        <end position="56"/>
    </location>
</feature>
<evidence type="ECO:0000256" key="4">
    <source>
        <dbReference type="ARBA" id="ARBA00022771"/>
    </source>
</evidence>
<feature type="compositionally biased region" description="Low complexity" evidence="8">
    <location>
        <begin position="658"/>
        <end position="680"/>
    </location>
</feature>
<evidence type="ECO:0000256" key="8">
    <source>
        <dbReference type="SAM" id="MobiDB-lite"/>
    </source>
</evidence>
<evidence type="ECO:0000259" key="9">
    <source>
        <dbReference type="PROSITE" id="PS50157"/>
    </source>
</evidence>
<dbReference type="InterPro" id="IPR013087">
    <property type="entry name" value="Znf_C2H2_type"/>
</dbReference>
<sequence length="712" mass="78783">MSDSTSYQQFYFPPSSSSVCDPLSFPSAQQSKNDNDSQSYRHTGSDNGSQIPTSTIDVNIDYQDSYPYPHPYQVQYPYNPTSSTFEFQQTTQPESPPCSFDYSQHTSSSPISASFSVPSKYYQSYPIAQDTKSNTVPSSSPTQYLPQVGVANYPSQPVTDIGVDTFPPSSAQPLTVSKEGQMMERGYAWPMPIALEGKMQDMHLENQSGGGMWHSAETGPSVVNVANEKKSLETLDTSTYPSSSSSSYISPSIPTWGTETSSYQVSTTPPTQPTTPRQAFISKPSWQSYTSPINHGYRPQLYPPDEPKNRYSSSSPTFPSHKPPTSIPLTTSFSLPTPVPSTPTFVVRPSLDMLTTKVAKPKRRLPTPPRISGWVPPEQRPLPSSDMGEEGRPRMLPVVTPQYFSPTHPHSAQNTSSTSTMMTPSVPRSMFTKVSVSECDTCLPQVQTQSQDAFAFAMSNPPDSSITNLTLPSSTHLMAMAEPLSINPLSPSQPQPTPSRAVLCKRDLLTRQPFDSFGSSSGSSRPRTESDAIGQRGRPRSKAGTAKRPSTGGSTLGIGTSRRWRIEQKLASSVGMRRFMCPDCDEPFTRRNDLERHQRSKHTGETPFVCPGCEKGFSRKDKLDQHIEKVPACKAIAPPREERVRRRNNNKVELIPNPQSFPHSHPYPHPHTNSTSSSSSHRYDIRLYNANIDDNDYHPMSVATQPNQSYYE</sequence>
<dbReference type="KEGG" id="ker:91101352"/>
<feature type="region of interest" description="Disordered" evidence="8">
    <location>
        <begin position="260"/>
        <end position="335"/>
    </location>
</feature>
<keyword evidence="3" id="KW-0677">Repeat</keyword>
<dbReference type="GeneID" id="91101352"/>
<dbReference type="RefSeq" id="XP_066082446.1">
    <property type="nucleotide sequence ID" value="XM_066226349.1"/>
</dbReference>
<feature type="domain" description="C2H2-type" evidence="9">
    <location>
        <begin position="579"/>
        <end position="607"/>
    </location>
</feature>
<keyword evidence="5" id="KW-0862">Zinc</keyword>
<dbReference type="GO" id="GO:0010468">
    <property type="term" value="P:regulation of gene expression"/>
    <property type="evidence" value="ECO:0007669"/>
    <property type="project" value="TreeGrafter"/>
</dbReference>
<proteinExistence type="predicted"/>
<dbReference type="InterPro" id="IPR050331">
    <property type="entry name" value="Zinc_finger"/>
</dbReference>
<dbReference type="PROSITE" id="PS50157">
    <property type="entry name" value="ZINC_FINGER_C2H2_2"/>
    <property type="match status" value="2"/>
</dbReference>
<feature type="region of interest" description="Disordered" evidence="8">
    <location>
        <begin position="363"/>
        <end position="390"/>
    </location>
</feature>
<dbReference type="Proteomes" id="UP001358614">
    <property type="component" value="Chromosome 1"/>
</dbReference>
<dbReference type="PANTHER" id="PTHR16515">
    <property type="entry name" value="PR DOMAIN ZINC FINGER PROTEIN"/>
    <property type="match status" value="1"/>
</dbReference>
<feature type="compositionally biased region" description="Polar residues" evidence="8">
    <location>
        <begin position="284"/>
        <end position="293"/>
    </location>
</feature>
<feature type="compositionally biased region" description="Low complexity" evidence="8">
    <location>
        <begin position="550"/>
        <end position="561"/>
    </location>
</feature>
<dbReference type="FunFam" id="3.30.160.60:FF:000100">
    <property type="entry name" value="Zinc finger 45-like"/>
    <property type="match status" value="1"/>
</dbReference>
<keyword evidence="6" id="KW-0539">Nucleus</keyword>
<dbReference type="PROSITE" id="PS00028">
    <property type="entry name" value="ZINC_FINGER_C2H2_1"/>
    <property type="match status" value="1"/>
</dbReference>
<dbReference type="GO" id="GO:0008270">
    <property type="term" value="F:zinc ion binding"/>
    <property type="evidence" value="ECO:0007669"/>
    <property type="project" value="UniProtKB-KW"/>
</dbReference>
<evidence type="ECO:0000256" key="1">
    <source>
        <dbReference type="ARBA" id="ARBA00004123"/>
    </source>
</evidence>
<evidence type="ECO:0000256" key="6">
    <source>
        <dbReference type="ARBA" id="ARBA00023242"/>
    </source>
</evidence>
<dbReference type="Gene3D" id="3.30.160.60">
    <property type="entry name" value="Classic Zinc Finger"/>
    <property type="match status" value="2"/>
</dbReference>
<feature type="compositionally biased region" description="Low complexity" evidence="8">
    <location>
        <begin position="513"/>
        <end position="525"/>
    </location>
</feature>
<evidence type="ECO:0000256" key="3">
    <source>
        <dbReference type="ARBA" id="ARBA00022737"/>
    </source>
</evidence>
<evidence type="ECO:0000313" key="10">
    <source>
        <dbReference type="EMBL" id="WWD04479.1"/>
    </source>
</evidence>
<feature type="region of interest" description="Disordered" evidence="8">
    <location>
        <begin position="1"/>
        <end position="56"/>
    </location>
</feature>
<feature type="compositionally biased region" description="Low complexity" evidence="8">
    <location>
        <begin position="77"/>
        <end position="93"/>
    </location>
</feature>
<evidence type="ECO:0000313" key="11">
    <source>
        <dbReference type="Proteomes" id="UP001358614"/>
    </source>
</evidence>
<evidence type="ECO:0000256" key="5">
    <source>
        <dbReference type="ARBA" id="ARBA00022833"/>
    </source>
</evidence>
<dbReference type="InterPro" id="IPR036236">
    <property type="entry name" value="Znf_C2H2_sf"/>
</dbReference>
<feature type="compositionally biased region" description="Polar residues" evidence="8">
    <location>
        <begin position="702"/>
        <end position="712"/>
    </location>
</feature>
<feature type="compositionally biased region" description="Polar residues" evidence="8">
    <location>
        <begin position="1"/>
        <end position="19"/>
    </location>
</feature>
<evidence type="ECO:0000256" key="2">
    <source>
        <dbReference type="ARBA" id="ARBA00022723"/>
    </source>
</evidence>
<protein>
    <recommendedName>
        <fullName evidence="9">C2H2-type domain-containing protein</fullName>
    </recommendedName>
</protein>
<keyword evidence="2" id="KW-0479">Metal-binding</keyword>
<organism evidence="10 11">
    <name type="scientific">Kwoniella europaea PYCC6329</name>
    <dbReference type="NCBI Taxonomy" id="1423913"/>
    <lineage>
        <taxon>Eukaryota</taxon>
        <taxon>Fungi</taxon>
        <taxon>Dikarya</taxon>
        <taxon>Basidiomycota</taxon>
        <taxon>Agaricomycotina</taxon>
        <taxon>Tremellomycetes</taxon>
        <taxon>Tremellales</taxon>
        <taxon>Cryptococcaceae</taxon>
        <taxon>Kwoniella</taxon>
    </lineage>
</organism>
<dbReference type="SMART" id="SM00355">
    <property type="entry name" value="ZnF_C2H2"/>
    <property type="match status" value="2"/>
</dbReference>
<keyword evidence="4 7" id="KW-0863">Zinc-finger</keyword>
<evidence type="ECO:0000256" key="7">
    <source>
        <dbReference type="PROSITE-ProRule" id="PRU00042"/>
    </source>
</evidence>
<feature type="region of interest" description="Disordered" evidence="8">
    <location>
        <begin position="512"/>
        <end position="563"/>
    </location>
</feature>
<comment type="subcellular location">
    <subcellularLocation>
        <location evidence="1">Nucleus</location>
    </subcellularLocation>
</comment>